<sequence>MLSFTNVTLRRGPRALFEHATFTLYPGWKAGLTGANGTGKSSLFALIRGDLTSDTGEVQLPPGTVIAEVAQETPATDRPAVEYVIDGDRELRSIEAALAEAEQQGDGTAQAELHARLEAVRGYEARARAGRLMHGLGFSSAQEEQPVNAFSGGWRMRLNLAQALMCPSDLLLLDEPTNHLDLDAVFWLENWLHSYPGTLLLISHDREFLDRCVNQILHIENGGVRLYAGNYSDFEAQRSETLAHQQAAHEKQQREVAEVQRFVDRFRAKATKARQAQSRLKALARMETIAPAHVDSPFHFAFREPEKLPTPLVTLEEASAGYGTTPVVAGVRLSLLPGDRIGLLGANGAGKSTLMKLLAGRLPTLDGKRAEAPDLAIGYFAQHQLEQLDGNASPLLHLNRLDPKATEADLRKFLGGFGFRGDAALEPVAPLSGGEKARLVLALIVYQRPNLLLLDEPTNHLDLEMRHALTTALQGFEGAMVVVSHDRHLLRATADQLLVVADNKVIEFDGDLDDYRRWLDDRKRTRPDSAGSDSDKADQDPNSAGGRRERRREEAERRTRLQPLRREMQRAEKRLEELSLRKSALEEQLADPELYVDEKGKVRLTKILREKGEVEQELAEAEEAWLQAGEAMESAER</sequence>
<name>A0A1G5Q960_9GAMM</name>
<dbReference type="SUPFAM" id="SSF52540">
    <property type="entry name" value="P-loop containing nucleoside triphosphate hydrolases"/>
    <property type="match status" value="2"/>
</dbReference>
<comment type="similarity">
    <text evidence="4">Belongs to the ABC transporter superfamily. ABCF family. YheS subfamily.</text>
</comment>
<dbReference type="InterPro" id="IPR032524">
    <property type="entry name" value="ABC_tran_C"/>
</dbReference>
<dbReference type="GO" id="GO:0003677">
    <property type="term" value="F:DNA binding"/>
    <property type="evidence" value="ECO:0007669"/>
    <property type="project" value="InterPro"/>
</dbReference>
<feature type="compositionally biased region" description="Basic and acidic residues" evidence="6">
    <location>
        <begin position="523"/>
        <end position="539"/>
    </location>
</feature>
<dbReference type="InterPro" id="IPR027417">
    <property type="entry name" value="P-loop_NTPase"/>
</dbReference>
<dbReference type="GO" id="GO:0005524">
    <property type="term" value="F:ATP binding"/>
    <property type="evidence" value="ECO:0007669"/>
    <property type="project" value="UniProtKB-KW"/>
</dbReference>
<keyword evidence="2" id="KW-0547">Nucleotide-binding</keyword>
<evidence type="ECO:0000256" key="1">
    <source>
        <dbReference type="ARBA" id="ARBA00022737"/>
    </source>
</evidence>
<gene>
    <name evidence="8" type="ORF">SAMN03097708_01512</name>
</gene>
<evidence type="ECO:0000256" key="5">
    <source>
        <dbReference type="ARBA" id="ARBA00069073"/>
    </source>
</evidence>
<evidence type="ECO:0000313" key="8">
    <source>
        <dbReference type="EMBL" id="SCZ57799.1"/>
    </source>
</evidence>
<dbReference type="PROSITE" id="PS50893">
    <property type="entry name" value="ABC_TRANSPORTER_2"/>
    <property type="match status" value="2"/>
</dbReference>
<dbReference type="STRING" id="415747.SAMN03097708_01512"/>
<dbReference type="Pfam" id="PF12848">
    <property type="entry name" value="ABC_tran_Xtn"/>
    <property type="match status" value="1"/>
</dbReference>
<dbReference type="FunFam" id="3.40.50.300:FF:002053">
    <property type="entry name" value="ABC transporter ATP-binding protein"/>
    <property type="match status" value="1"/>
</dbReference>
<dbReference type="FunFam" id="3.40.50.300:FF:000011">
    <property type="entry name" value="Putative ABC transporter ATP-binding component"/>
    <property type="match status" value="1"/>
</dbReference>
<feature type="domain" description="ABC transporter" evidence="7">
    <location>
        <begin position="313"/>
        <end position="527"/>
    </location>
</feature>
<dbReference type="Gene3D" id="3.40.50.300">
    <property type="entry name" value="P-loop containing nucleotide triphosphate hydrolases"/>
    <property type="match status" value="2"/>
</dbReference>
<keyword evidence="3 8" id="KW-0067">ATP-binding</keyword>
<keyword evidence="1" id="KW-0677">Repeat</keyword>
<dbReference type="CDD" id="cd03221">
    <property type="entry name" value="ABCF_EF-3"/>
    <property type="match status" value="2"/>
</dbReference>
<proteinExistence type="inferred from homology"/>
<dbReference type="Pfam" id="PF00005">
    <property type="entry name" value="ABC_tran"/>
    <property type="match status" value="2"/>
</dbReference>
<dbReference type="Proteomes" id="UP000199648">
    <property type="component" value="Unassembled WGS sequence"/>
</dbReference>
<dbReference type="Gene3D" id="1.10.287.380">
    <property type="entry name" value="Valyl-tRNA synthetase, C-terminal domain"/>
    <property type="match status" value="1"/>
</dbReference>
<evidence type="ECO:0000256" key="4">
    <source>
        <dbReference type="ARBA" id="ARBA00061571"/>
    </source>
</evidence>
<evidence type="ECO:0000313" key="9">
    <source>
        <dbReference type="Proteomes" id="UP000199648"/>
    </source>
</evidence>
<accession>A0A1G5Q960</accession>
<organism evidence="8 9">
    <name type="scientific">Thiohalomonas denitrificans</name>
    <dbReference type="NCBI Taxonomy" id="415747"/>
    <lineage>
        <taxon>Bacteria</taxon>
        <taxon>Pseudomonadati</taxon>
        <taxon>Pseudomonadota</taxon>
        <taxon>Gammaproteobacteria</taxon>
        <taxon>Thiohalomonadales</taxon>
        <taxon>Thiohalomonadaceae</taxon>
        <taxon>Thiohalomonas</taxon>
    </lineage>
</organism>
<dbReference type="Pfam" id="PF16326">
    <property type="entry name" value="ABC_tran_CTD"/>
    <property type="match status" value="1"/>
</dbReference>
<keyword evidence="9" id="KW-1185">Reference proteome</keyword>
<feature type="region of interest" description="Disordered" evidence="6">
    <location>
        <begin position="523"/>
        <end position="568"/>
    </location>
</feature>
<feature type="domain" description="ABC transporter" evidence="7">
    <location>
        <begin position="2"/>
        <end position="246"/>
    </location>
</feature>
<dbReference type="OrthoDB" id="9808609at2"/>
<dbReference type="PANTHER" id="PTHR19211:SF14">
    <property type="entry name" value="ATP-BINDING CASSETTE SUB-FAMILY F MEMBER 1"/>
    <property type="match status" value="1"/>
</dbReference>
<dbReference type="AlphaFoldDB" id="A0A1G5Q960"/>
<dbReference type="InterPro" id="IPR003439">
    <property type="entry name" value="ABC_transporter-like_ATP-bd"/>
</dbReference>
<dbReference type="PROSITE" id="PS00211">
    <property type="entry name" value="ABC_TRANSPORTER_1"/>
    <property type="match status" value="2"/>
</dbReference>
<dbReference type="InterPro" id="IPR003593">
    <property type="entry name" value="AAA+_ATPase"/>
</dbReference>
<dbReference type="InterPro" id="IPR032781">
    <property type="entry name" value="ABC_tran_Xtn"/>
</dbReference>
<reference evidence="8 9" key="1">
    <citation type="submission" date="2016-10" db="EMBL/GenBank/DDBJ databases">
        <authorList>
            <person name="de Groot N.N."/>
        </authorList>
    </citation>
    <scope>NUCLEOTIDE SEQUENCE [LARGE SCALE GENOMIC DNA]</scope>
    <source>
        <strain evidence="8 9">HLD2</strain>
    </source>
</reference>
<dbReference type="PANTHER" id="PTHR19211">
    <property type="entry name" value="ATP-BINDING TRANSPORT PROTEIN-RELATED"/>
    <property type="match status" value="1"/>
</dbReference>
<feature type="compositionally biased region" description="Basic and acidic residues" evidence="6">
    <location>
        <begin position="551"/>
        <end position="568"/>
    </location>
</feature>
<evidence type="ECO:0000256" key="2">
    <source>
        <dbReference type="ARBA" id="ARBA00022741"/>
    </source>
</evidence>
<dbReference type="InterPro" id="IPR050611">
    <property type="entry name" value="ABCF"/>
</dbReference>
<protein>
    <recommendedName>
        <fullName evidence="5">Probable ATP-binding protein YheS</fullName>
    </recommendedName>
</protein>
<dbReference type="InterPro" id="IPR037118">
    <property type="entry name" value="Val-tRNA_synth_C_sf"/>
</dbReference>
<evidence type="ECO:0000256" key="3">
    <source>
        <dbReference type="ARBA" id="ARBA00022840"/>
    </source>
</evidence>
<dbReference type="InterPro" id="IPR017871">
    <property type="entry name" value="ABC_transporter-like_CS"/>
</dbReference>
<dbReference type="RefSeq" id="WP_092994822.1">
    <property type="nucleotide sequence ID" value="NZ_FMWD01000004.1"/>
</dbReference>
<dbReference type="EMBL" id="FMWD01000004">
    <property type="protein sequence ID" value="SCZ57799.1"/>
    <property type="molecule type" value="Genomic_DNA"/>
</dbReference>
<evidence type="ECO:0000259" key="7">
    <source>
        <dbReference type="PROSITE" id="PS50893"/>
    </source>
</evidence>
<evidence type="ECO:0000256" key="6">
    <source>
        <dbReference type="SAM" id="MobiDB-lite"/>
    </source>
</evidence>
<dbReference type="GO" id="GO:0016887">
    <property type="term" value="F:ATP hydrolysis activity"/>
    <property type="evidence" value="ECO:0007669"/>
    <property type="project" value="InterPro"/>
</dbReference>
<dbReference type="SMART" id="SM00382">
    <property type="entry name" value="AAA"/>
    <property type="match status" value="2"/>
</dbReference>